<dbReference type="InterPro" id="IPR003439">
    <property type="entry name" value="ABC_transporter-like_ATP-bd"/>
</dbReference>
<dbReference type="PANTHER" id="PTHR24221">
    <property type="entry name" value="ATP-BINDING CASSETTE SUB-FAMILY B"/>
    <property type="match status" value="1"/>
</dbReference>
<organism evidence="10 11">
    <name type="scientific">Skermanella aerolata</name>
    <dbReference type="NCBI Taxonomy" id="393310"/>
    <lineage>
        <taxon>Bacteria</taxon>
        <taxon>Pseudomonadati</taxon>
        <taxon>Pseudomonadota</taxon>
        <taxon>Alphaproteobacteria</taxon>
        <taxon>Rhodospirillales</taxon>
        <taxon>Azospirillaceae</taxon>
        <taxon>Skermanella</taxon>
    </lineage>
</organism>
<dbReference type="InterPro" id="IPR036640">
    <property type="entry name" value="ABC1_TM_sf"/>
</dbReference>
<reference evidence="10 11" key="1">
    <citation type="submission" date="2019-07" db="EMBL/GenBank/DDBJ databases">
        <title>Whole genome shotgun sequence of Skermanella aerolata NBRC 106429.</title>
        <authorList>
            <person name="Hosoyama A."/>
            <person name="Uohara A."/>
            <person name="Ohji S."/>
            <person name="Ichikawa N."/>
        </authorList>
    </citation>
    <scope>NUCLEOTIDE SEQUENCE [LARGE SCALE GENOMIC DNA]</scope>
    <source>
        <strain evidence="10 11">NBRC 106429</strain>
    </source>
</reference>
<evidence type="ECO:0000259" key="8">
    <source>
        <dbReference type="PROSITE" id="PS50893"/>
    </source>
</evidence>
<feature type="transmembrane region" description="Helical" evidence="7">
    <location>
        <begin position="168"/>
        <end position="188"/>
    </location>
</feature>
<evidence type="ECO:0000313" key="10">
    <source>
        <dbReference type="EMBL" id="GEO38797.1"/>
    </source>
</evidence>
<dbReference type="Pfam" id="PF00664">
    <property type="entry name" value="ABC_membrane"/>
    <property type="match status" value="1"/>
</dbReference>
<feature type="transmembrane region" description="Helical" evidence="7">
    <location>
        <begin position="279"/>
        <end position="300"/>
    </location>
</feature>
<dbReference type="InterPro" id="IPR039421">
    <property type="entry name" value="Type_1_exporter"/>
</dbReference>
<evidence type="ECO:0000256" key="6">
    <source>
        <dbReference type="ARBA" id="ARBA00023136"/>
    </source>
</evidence>
<dbReference type="GO" id="GO:0034040">
    <property type="term" value="F:ATPase-coupled lipid transmembrane transporter activity"/>
    <property type="evidence" value="ECO:0007669"/>
    <property type="project" value="TreeGrafter"/>
</dbReference>
<dbReference type="GO" id="GO:0016887">
    <property type="term" value="F:ATP hydrolysis activity"/>
    <property type="evidence" value="ECO:0007669"/>
    <property type="project" value="InterPro"/>
</dbReference>
<dbReference type="CDD" id="cd18584">
    <property type="entry name" value="ABC_6TM_AarD_CydD"/>
    <property type="match status" value="1"/>
</dbReference>
<dbReference type="PROSITE" id="PS50893">
    <property type="entry name" value="ABC_TRANSPORTER_2"/>
    <property type="match status" value="1"/>
</dbReference>
<keyword evidence="11" id="KW-1185">Reference proteome</keyword>
<comment type="caution">
    <text evidence="10">The sequence shown here is derived from an EMBL/GenBank/DDBJ whole genome shotgun (WGS) entry which is preliminary data.</text>
</comment>
<dbReference type="InterPro" id="IPR003593">
    <property type="entry name" value="AAA+_ATPase"/>
</dbReference>
<keyword evidence="6 7" id="KW-0472">Membrane</keyword>
<dbReference type="InterPro" id="IPR011527">
    <property type="entry name" value="ABC1_TM_dom"/>
</dbReference>
<evidence type="ECO:0000256" key="1">
    <source>
        <dbReference type="ARBA" id="ARBA00004651"/>
    </source>
</evidence>
<dbReference type="GO" id="GO:0005524">
    <property type="term" value="F:ATP binding"/>
    <property type="evidence" value="ECO:0007669"/>
    <property type="project" value="UniProtKB-KW"/>
</dbReference>
<dbReference type="Gene3D" id="1.20.1560.10">
    <property type="entry name" value="ABC transporter type 1, transmembrane domain"/>
    <property type="match status" value="1"/>
</dbReference>
<evidence type="ECO:0000256" key="7">
    <source>
        <dbReference type="SAM" id="Phobius"/>
    </source>
</evidence>
<feature type="transmembrane region" description="Helical" evidence="7">
    <location>
        <begin position="141"/>
        <end position="162"/>
    </location>
</feature>
<dbReference type="GO" id="GO:0140359">
    <property type="term" value="F:ABC-type transporter activity"/>
    <property type="evidence" value="ECO:0007669"/>
    <property type="project" value="InterPro"/>
</dbReference>
<evidence type="ECO:0000256" key="2">
    <source>
        <dbReference type="ARBA" id="ARBA00022692"/>
    </source>
</evidence>
<comment type="subcellular location">
    <subcellularLocation>
        <location evidence="1">Cell membrane</location>
        <topology evidence="1">Multi-pass membrane protein</topology>
    </subcellularLocation>
</comment>
<evidence type="ECO:0000259" key="9">
    <source>
        <dbReference type="PROSITE" id="PS50929"/>
    </source>
</evidence>
<dbReference type="AlphaFoldDB" id="A0A512DQR7"/>
<dbReference type="SUPFAM" id="SSF90123">
    <property type="entry name" value="ABC transporter transmembrane region"/>
    <property type="match status" value="1"/>
</dbReference>
<dbReference type="PANTHER" id="PTHR24221:SF261">
    <property type="entry name" value="GLUTATHIONE_L-CYSTEINE TRANSPORT SYSTEM ATP-BINDING_PERMEASE PROTEIN CYDD"/>
    <property type="match status" value="1"/>
</dbReference>
<dbReference type="GO" id="GO:0005886">
    <property type="term" value="C:plasma membrane"/>
    <property type="evidence" value="ECO:0007669"/>
    <property type="project" value="UniProtKB-SubCell"/>
</dbReference>
<evidence type="ECO:0000313" key="11">
    <source>
        <dbReference type="Proteomes" id="UP000321523"/>
    </source>
</evidence>
<feature type="transmembrane region" description="Helical" evidence="7">
    <location>
        <begin position="242"/>
        <end position="267"/>
    </location>
</feature>
<keyword evidence="2 7" id="KW-0812">Transmembrane</keyword>
<dbReference type="NCBIfam" id="TIGR02857">
    <property type="entry name" value="CydD"/>
    <property type="match status" value="1"/>
</dbReference>
<evidence type="ECO:0000256" key="5">
    <source>
        <dbReference type="ARBA" id="ARBA00022989"/>
    </source>
</evidence>
<dbReference type="SUPFAM" id="SSF52540">
    <property type="entry name" value="P-loop containing nucleoside triphosphate hydrolases"/>
    <property type="match status" value="1"/>
</dbReference>
<accession>A0A512DQR7</accession>
<dbReference type="PROSITE" id="PS00211">
    <property type="entry name" value="ABC_TRANSPORTER_1"/>
    <property type="match status" value="1"/>
</dbReference>
<feature type="domain" description="ABC transmembrane type-1" evidence="9">
    <location>
        <begin position="23"/>
        <end position="312"/>
    </location>
</feature>
<feature type="transmembrane region" description="Helical" evidence="7">
    <location>
        <begin position="67"/>
        <end position="95"/>
    </location>
</feature>
<dbReference type="InterPro" id="IPR027417">
    <property type="entry name" value="P-loop_NTPase"/>
</dbReference>
<dbReference type="SMART" id="SM00382">
    <property type="entry name" value="AAA"/>
    <property type="match status" value="1"/>
</dbReference>
<keyword evidence="3" id="KW-0547">Nucleotide-binding</keyword>
<dbReference type="Proteomes" id="UP000321523">
    <property type="component" value="Unassembled WGS sequence"/>
</dbReference>
<sequence length="562" mass="58919">MADREAAKYLGGLARRARLWIGLAVGAGFASGLLLLAQAGLIAYVLHASIVDGVSRSDLMPALWTLLAVYAARGLCAWGAELAGFTAAASVRAVLRRELYGHIARLGPAYAGSRHSGDLATVLIEQVDALDGYFARFLPQMALSVLVPLTLLAAIFPVNWVVGGMLLLAAPFVPLFMSLIGMGAAAASKRQFEALARMGGYFLDRLQGLTTLKLFGQARRELDLIGKVSDEYRQRTMGVLRIAFLSSAVLELFSAMAVAVVAVYVGFSLLGYVHFGPSGGVTLATGLFVLMLAPEFFLPLRQLAAHYHDRAAAVAAAGQIMAVLDTPAAPRGGIRPPADAGPMALDMTGVSFAHGSGEGARPVLQDVTLSVAAGERVALVGPSGAGKSTIIGLFLGFIRPAAGTVTIGGLEVGRIDPATVTAWVGQNPHLFHGTIWENIRLARPDATDVQVDEAADAAHVSDFADRLPNGLETPIGQRGHGISGGEARRVALARAYLKDAPVLLLDEPTAGLDPENERLVLSALDRLARGRTVLIATHSASGIGWAERRIEVGGGRLEVVDA</sequence>
<keyword evidence="4" id="KW-0067">ATP-binding</keyword>
<protein>
    <submittedName>
        <fullName evidence="10">Thiol reductant ABC exporter subunit CydD</fullName>
    </submittedName>
</protein>
<dbReference type="PROSITE" id="PS50929">
    <property type="entry name" value="ABC_TM1F"/>
    <property type="match status" value="1"/>
</dbReference>
<name>A0A512DQR7_9PROT</name>
<dbReference type="GO" id="GO:0042883">
    <property type="term" value="P:cysteine transport"/>
    <property type="evidence" value="ECO:0007669"/>
    <property type="project" value="InterPro"/>
</dbReference>
<keyword evidence="5 7" id="KW-1133">Transmembrane helix</keyword>
<dbReference type="InterPro" id="IPR014216">
    <property type="entry name" value="ABC_transptr_CydD"/>
</dbReference>
<dbReference type="RefSeq" id="WP_044429288.1">
    <property type="nucleotide sequence ID" value="NZ_BJYZ01000013.1"/>
</dbReference>
<dbReference type="InterPro" id="IPR017871">
    <property type="entry name" value="ABC_transporter-like_CS"/>
</dbReference>
<dbReference type="Pfam" id="PF00005">
    <property type="entry name" value="ABC_tran"/>
    <property type="match status" value="1"/>
</dbReference>
<proteinExistence type="predicted"/>
<feature type="transmembrane region" description="Helical" evidence="7">
    <location>
        <begin position="20"/>
        <end position="47"/>
    </location>
</feature>
<gene>
    <name evidence="10" type="primary">cydD</name>
    <name evidence="10" type="ORF">SAE02_29450</name>
</gene>
<evidence type="ECO:0000256" key="4">
    <source>
        <dbReference type="ARBA" id="ARBA00022840"/>
    </source>
</evidence>
<evidence type="ECO:0000256" key="3">
    <source>
        <dbReference type="ARBA" id="ARBA00022741"/>
    </source>
</evidence>
<feature type="domain" description="ABC transporter" evidence="8">
    <location>
        <begin position="345"/>
        <end position="562"/>
    </location>
</feature>
<dbReference type="EMBL" id="BJYZ01000013">
    <property type="protein sequence ID" value="GEO38797.1"/>
    <property type="molecule type" value="Genomic_DNA"/>
</dbReference>
<dbReference type="Gene3D" id="3.40.50.300">
    <property type="entry name" value="P-loop containing nucleotide triphosphate hydrolases"/>
    <property type="match status" value="1"/>
</dbReference>